<protein>
    <recommendedName>
        <fullName evidence="2">GatB/YqeY domain-containing protein</fullName>
    </recommendedName>
</protein>
<dbReference type="InterPro" id="IPR019004">
    <property type="entry name" value="YqeY/Aim41"/>
</dbReference>
<dbReference type="Gene3D" id="1.10.1510.10">
    <property type="entry name" value="Uncharacterised protein YqeY/AIM41 PF09424, N-terminal domain"/>
    <property type="match status" value="1"/>
</dbReference>
<dbReference type="Gene3D" id="1.10.10.410">
    <property type="match status" value="1"/>
</dbReference>
<dbReference type="AlphaFoldDB" id="A0A382EGS3"/>
<accession>A0A382EGS3</accession>
<dbReference type="PANTHER" id="PTHR28055">
    <property type="entry name" value="ALTERED INHERITANCE OF MITOCHONDRIA PROTEIN 41, MITOCHONDRIAL"/>
    <property type="match status" value="1"/>
</dbReference>
<dbReference type="Pfam" id="PF09424">
    <property type="entry name" value="YqeY"/>
    <property type="match status" value="1"/>
</dbReference>
<dbReference type="GO" id="GO:0016884">
    <property type="term" value="F:carbon-nitrogen ligase activity, with glutamine as amido-N-donor"/>
    <property type="evidence" value="ECO:0007669"/>
    <property type="project" value="InterPro"/>
</dbReference>
<dbReference type="InterPro" id="IPR023168">
    <property type="entry name" value="GatB_Yqey_C_2"/>
</dbReference>
<sequence>MCCTELNVVISLKERLDGDLKDAMRNKDSIRRTVLRTIISEIRNAEIAKQEALDDEGIMVVITKQAQQRRDSIEAFKSASRSDLVENESEELKIISGYLPEQLSEDEISVVITEVISQVEAKGFSDMGKVMKEIMQRIRGRADGKAISAIVTSRLREM</sequence>
<dbReference type="SUPFAM" id="SSF89095">
    <property type="entry name" value="GatB/YqeY motif"/>
    <property type="match status" value="1"/>
</dbReference>
<dbReference type="InterPro" id="IPR042184">
    <property type="entry name" value="YqeY/Aim41_N"/>
</dbReference>
<reference evidence="1" key="1">
    <citation type="submission" date="2018-05" db="EMBL/GenBank/DDBJ databases">
        <authorList>
            <person name="Lanie J.A."/>
            <person name="Ng W.-L."/>
            <person name="Kazmierczak K.M."/>
            <person name="Andrzejewski T.M."/>
            <person name="Davidsen T.M."/>
            <person name="Wayne K.J."/>
            <person name="Tettelin H."/>
            <person name="Glass J.I."/>
            <person name="Rusch D."/>
            <person name="Podicherti R."/>
            <person name="Tsui H.-C.T."/>
            <person name="Winkler M.E."/>
        </authorList>
    </citation>
    <scope>NUCLEOTIDE SEQUENCE</scope>
</reference>
<proteinExistence type="predicted"/>
<name>A0A382EGS3_9ZZZZ</name>
<evidence type="ECO:0008006" key="2">
    <source>
        <dbReference type="Google" id="ProtNLM"/>
    </source>
</evidence>
<gene>
    <name evidence="1" type="ORF">METZ01_LOCUS202850</name>
</gene>
<dbReference type="InterPro" id="IPR003789">
    <property type="entry name" value="Asn/Gln_tRNA_amidoTrase-B-like"/>
</dbReference>
<evidence type="ECO:0000313" key="1">
    <source>
        <dbReference type="EMBL" id="SVB49996.1"/>
    </source>
</evidence>
<dbReference type="EMBL" id="UINC01044475">
    <property type="protein sequence ID" value="SVB49996.1"/>
    <property type="molecule type" value="Genomic_DNA"/>
</dbReference>
<dbReference type="PANTHER" id="PTHR28055:SF1">
    <property type="entry name" value="ALTERED INHERITANCE OF MITOCHONDRIA PROTEIN 41, MITOCHONDRIAL"/>
    <property type="match status" value="1"/>
</dbReference>
<organism evidence="1">
    <name type="scientific">marine metagenome</name>
    <dbReference type="NCBI Taxonomy" id="408172"/>
    <lineage>
        <taxon>unclassified sequences</taxon>
        <taxon>metagenomes</taxon>
        <taxon>ecological metagenomes</taxon>
    </lineage>
</organism>